<keyword evidence="1" id="KW-0812">Transmembrane</keyword>
<evidence type="ECO:0000256" key="2">
    <source>
        <dbReference type="ARBA" id="ARBA00022989"/>
    </source>
</evidence>
<feature type="compositionally biased region" description="Polar residues" evidence="4">
    <location>
        <begin position="55"/>
        <end position="80"/>
    </location>
</feature>
<sequence>MGELTPEEEAAAAAREEEARRLRKARREAKIKAGAGDRLSKITGLASGVPKNPSLARSATMPASNPIASEQQPLARSSTIPVAPVASSDQQAKQHPDPAEVDISEHFYKPKTTPRPSASPAGPEGEGPVLDDAQLRRMMLGLDAPTRASTFNSPGLTPPAGAGAGAGALPEGNDPMMKLMMQMLGSSGGGGSNTNNPFAALMQQPPTQPGQKQQQLQQQPSKAASLWRILHTLIALSLGLYIVLATPFTGTKLSRDRAAAAEAGSAEERALLGEEVNAVREKFFWAFATAEAVLLGTRWFVDRGSRVQASGAAGGLVGLLVGFLPPAVKSRVELGMRYAEVVGRVRGDVLVCVFVLGVGAWWRG</sequence>
<evidence type="ECO:0000313" key="6">
    <source>
        <dbReference type="Proteomes" id="UP001583172"/>
    </source>
</evidence>
<feature type="compositionally biased region" description="Acidic residues" evidence="4">
    <location>
        <begin position="1"/>
        <end position="10"/>
    </location>
</feature>
<dbReference type="InterPro" id="IPR028143">
    <property type="entry name" value="Get2/sif1"/>
</dbReference>
<feature type="region of interest" description="Disordered" evidence="4">
    <location>
        <begin position="186"/>
        <end position="219"/>
    </location>
</feature>
<evidence type="ECO:0008006" key="7">
    <source>
        <dbReference type="Google" id="ProtNLM"/>
    </source>
</evidence>
<dbReference type="EMBL" id="JAZGSY010000193">
    <property type="protein sequence ID" value="KAL1838795.1"/>
    <property type="molecule type" value="Genomic_DNA"/>
</dbReference>
<dbReference type="PANTHER" id="PTHR28263:SF1">
    <property type="entry name" value="GOLGI TO ER TRAFFIC PROTEIN 2"/>
    <property type="match status" value="1"/>
</dbReference>
<evidence type="ECO:0000256" key="3">
    <source>
        <dbReference type="ARBA" id="ARBA00023136"/>
    </source>
</evidence>
<feature type="region of interest" description="Disordered" evidence="4">
    <location>
        <begin position="1"/>
        <end position="129"/>
    </location>
</feature>
<evidence type="ECO:0000313" key="5">
    <source>
        <dbReference type="EMBL" id="KAL1838795.1"/>
    </source>
</evidence>
<gene>
    <name evidence="5" type="ORF">VTJ49DRAFT_2223</name>
</gene>
<organism evidence="5 6">
    <name type="scientific">Humicola insolens</name>
    <name type="common">Soft-rot fungus</name>
    <dbReference type="NCBI Taxonomy" id="85995"/>
    <lineage>
        <taxon>Eukaryota</taxon>
        <taxon>Fungi</taxon>
        <taxon>Dikarya</taxon>
        <taxon>Ascomycota</taxon>
        <taxon>Pezizomycotina</taxon>
        <taxon>Sordariomycetes</taxon>
        <taxon>Sordariomycetidae</taxon>
        <taxon>Sordariales</taxon>
        <taxon>Chaetomiaceae</taxon>
        <taxon>Mycothermus</taxon>
    </lineage>
</organism>
<dbReference type="PANTHER" id="PTHR28263">
    <property type="entry name" value="GOLGI TO ER TRAFFIC PROTEIN 2"/>
    <property type="match status" value="1"/>
</dbReference>
<dbReference type="Pfam" id="PF08690">
    <property type="entry name" value="GET2"/>
    <property type="match status" value="1"/>
</dbReference>
<keyword evidence="2" id="KW-1133">Transmembrane helix</keyword>
<feature type="region of interest" description="Disordered" evidence="4">
    <location>
        <begin position="150"/>
        <end position="171"/>
    </location>
</feature>
<keyword evidence="6" id="KW-1185">Reference proteome</keyword>
<keyword evidence="3" id="KW-0472">Membrane</keyword>
<reference evidence="5 6" key="1">
    <citation type="journal article" date="2024" name="Commun. Biol.">
        <title>Comparative genomic analysis of thermophilic fungi reveals convergent evolutionary adaptations and gene losses.</title>
        <authorList>
            <person name="Steindorff A.S."/>
            <person name="Aguilar-Pontes M.V."/>
            <person name="Robinson A.J."/>
            <person name="Andreopoulos B."/>
            <person name="LaButti K."/>
            <person name="Kuo A."/>
            <person name="Mondo S."/>
            <person name="Riley R."/>
            <person name="Otillar R."/>
            <person name="Haridas S."/>
            <person name="Lipzen A."/>
            <person name="Grimwood J."/>
            <person name="Schmutz J."/>
            <person name="Clum A."/>
            <person name="Reid I.D."/>
            <person name="Moisan M.C."/>
            <person name="Butler G."/>
            <person name="Nguyen T.T.M."/>
            <person name="Dewar K."/>
            <person name="Conant G."/>
            <person name="Drula E."/>
            <person name="Henrissat B."/>
            <person name="Hansel C."/>
            <person name="Singer S."/>
            <person name="Hutchinson M.I."/>
            <person name="de Vries R.P."/>
            <person name="Natvig D.O."/>
            <person name="Powell A.J."/>
            <person name="Tsang A."/>
            <person name="Grigoriev I.V."/>
        </authorList>
    </citation>
    <scope>NUCLEOTIDE SEQUENCE [LARGE SCALE GENOMIC DNA]</scope>
    <source>
        <strain evidence="5 6">CBS 620.91</strain>
    </source>
</reference>
<comment type="caution">
    <text evidence="5">The sequence shown here is derived from an EMBL/GenBank/DDBJ whole genome shotgun (WGS) entry which is preliminary data.</text>
</comment>
<feature type="compositionally biased region" description="Basic and acidic residues" evidence="4">
    <location>
        <begin position="92"/>
        <end position="108"/>
    </location>
</feature>
<dbReference type="Proteomes" id="UP001583172">
    <property type="component" value="Unassembled WGS sequence"/>
</dbReference>
<proteinExistence type="predicted"/>
<evidence type="ECO:0000256" key="1">
    <source>
        <dbReference type="ARBA" id="ARBA00022692"/>
    </source>
</evidence>
<feature type="compositionally biased region" description="Low complexity" evidence="4">
    <location>
        <begin position="203"/>
        <end position="219"/>
    </location>
</feature>
<name>A0ABR3VAY4_HUMIN</name>
<evidence type="ECO:0000256" key="4">
    <source>
        <dbReference type="SAM" id="MobiDB-lite"/>
    </source>
</evidence>
<accession>A0ABR3VAY4</accession>
<protein>
    <recommendedName>
        <fullName evidence="7">GET complex subunit GET2</fullName>
    </recommendedName>
</protein>